<dbReference type="GO" id="GO:0044038">
    <property type="term" value="P:cell wall macromolecule biosynthetic process"/>
    <property type="evidence" value="ECO:0007669"/>
    <property type="project" value="TreeGrafter"/>
</dbReference>
<feature type="transmembrane region" description="Helical" evidence="8">
    <location>
        <begin position="216"/>
        <end position="234"/>
    </location>
</feature>
<keyword evidence="6 8" id="KW-0472">Membrane</keyword>
<feature type="transmembrane region" description="Helical" evidence="8">
    <location>
        <begin position="188"/>
        <end position="204"/>
    </location>
</feature>
<feature type="transmembrane region" description="Helical" evidence="8">
    <location>
        <begin position="6"/>
        <end position="28"/>
    </location>
</feature>
<dbReference type="GO" id="GO:0009103">
    <property type="term" value="P:lipopolysaccharide biosynthetic process"/>
    <property type="evidence" value="ECO:0007669"/>
    <property type="project" value="TreeGrafter"/>
</dbReference>
<dbReference type="AlphaFoldDB" id="A0A2S5KIM3"/>
<keyword evidence="7" id="KW-0460">Magnesium</keyword>
<accession>A0A2S5KIM3</accession>
<dbReference type="GO" id="GO:0005886">
    <property type="term" value="C:plasma membrane"/>
    <property type="evidence" value="ECO:0007669"/>
    <property type="project" value="UniProtKB-SubCell"/>
</dbReference>
<feature type="binding site" evidence="7">
    <location>
        <position position="215"/>
    </location>
    <ligand>
        <name>Mg(2+)</name>
        <dbReference type="ChEBI" id="CHEBI:18420"/>
    </ligand>
</feature>
<dbReference type="GO" id="GO:0046872">
    <property type="term" value="F:metal ion binding"/>
    <property type="evidence" value="ECO:0007669"/>
    <property type="project" value="UniProtKB-KW"/>
</dbReference>
<dbReference type="OrthoDB" id="9803238at2"/>
<feature type="transmembrane region" description="Helical" evidence="8">
    <location>
        <begin position="240"/>
        <end position="259"/>
    </location>
</feature>
<comment type="caution">
    <text evidence="9">The sequence shown here is derived from an EMBL/GenBank/DDBJ whole genome shotgun (WGS) entry which is preliminary data.</text>
</comment>
<evidence type="ECO:0000313" key="10">
    <source>
        <dbReference type="Proteomes" id="UP000238196"/>
    </source>
</evidence>
<feature type="transmembrane region" description="Helical" evidence="8">
    <location>
        <begin position="163"/>
        <end position="182"/>
    </location>
</feature>
<comment type="subcellular location">
    <subcellularLocation>
        <location evidence="1">Cell membrane</location>
        <topology evidence="1">Multi-pass membrane protein</topology>
    </subcellularLocation>
</comment>
<keyword evidence="7" id="KW-0479">Metal-binding</keyword>
<keyword evidence="5 8" id="KW-1133">Transmembrane helix</keyword>
<keyword evidence="3 9" id="KW-0808">Transferase</keyword>
<proteinExistence type="predicted"/>
<organism evidence="9 10">
    <name type="scientific">Proteobacteria bacterium 228</name>
    <dbReference type="NCBI Taxonomy" id="2083153"/>
    <lineage>
        <taxon>Bacteria</taxon>
        <taxon>Pseudomonadati</taxon>
        <taxon>Pseudomonadota</taxon>
    </lineage>
</organism>
<evidence type="ECO:0000256" key="2">
    <source>
        <dbReference type="ARBA" id="ARBA00022475"/>
    </source>
</evidence>
<dbReference type="CDD" id="cd06854">
    <property type="entry name" value="GT_WbpL_WbcO_like"/>
    <property type="match status" value="1"/>
</dbReference>
<dbReference type="InterPro" id="IPR000715">
    <property type="entry name" value="Glycosyl_transferase_4"/>
</dbReference>
<dbReference type="PANTHER" id="PTHR22926">
    <property type="entry name" value="PHOSPHO-N-ACETYLMURAMOYL-PENTAPEPTIDE-TRANSFERASE"/>
    <property type="match status" value="1"/>
</dbReference>
<reference evidence="9 10" key="1">
    <citation type="submission" date="2018-02" db="EMBL/GenBank/DDBJ databases">
        <title>novel marine gammaproteobacteria from coastal saline agro ecosystem.</title>
        <authorList>
            <person name="Krishnan R."/>
            <person name="Ramesh Kumar N."/>
        </authorList>
    </citation>
    <scope>NUCLEOTIDE SEQUENCE [LARGE SCALE GENOMIC DNA]</scope>
    <source>
        <strain evidence="9 10">228</strain>
    </source>
</reference>
<feature type="transmembrane region" description="Helical" evidence="8">
    <location>
        <begin position="290"/>
        <end position="309"/>
    </location>
</feature>
<dbReference type="Pfam" id="PF00953">
    <property type="entry name" value="Glycos_transf_4"/>
    <property type="match status" value="1"/>
</dbReference>
<evidence type="ECO:0000256" key="4">
    <source>
        <dbReference type="ARBA" id="ARBA00022692"/>
    </source>
</evidence>
<comment type="cofactor">
    <cofactor evidence="7">
        <name>Mg(2+)</name>
        <dbReference type="ChEBI" id="CHEBI:18420"/>
    </cofactor>
</comment>
<evidence type="ECO:0000256" key="5">
    <source>
        <dbReference type="ARBA" id="ARBA00022989"/>
    </source>
</evidence>
<dbReference type="PANTHER" id="PTHR22926:SF3">
    <property type="entry name" value="UNDECAPRENYL-PHOSPHATE ALPHA-N-ACETYLGLUCOSAMINYL 1-PHOSPHATE TRANSFERASE"/>
    <property type="match status" value="1"/>
</dbReference>
<name>A0A2S5KIM3_9PROT</name>
<evidence type="ECO:0000256" key="6">
    <source>
        <dbReference type="ARBA" id="ARBA00023136"/>
    </source>
</evidence>
<dbReference type="GO" id="GO:0016780">
    <property type="term" value="F:phosphotransferase activity, for other substituted phosphate groups"/>
    <property type="evidence" value="ECO:0007669"/>
    <property type="project" value="InterPro"/>
</dbReference>
<evidence type="ECO:0000256" key="7">
    <source>
        <dbReference type="PIRSR" id="PIRSR600715-1"/>
    </source>
</evidence>
<evidence type="ECO:0000256" key="1">
    <source>
        <dbReference type="ARBA" id="ARBA00004651"/>
    </source>
</evidence>
<dbReference type="GO" id="GO:0071555">
    <property type="term" value="P:cell wall organization"/>
    <property type="evidence" value="ECO:0007669"/>
    <property type="project" value="TreeGrafter"/>
</dbReference>
<feature type="transmembrane region" description="Helical" evidence="8">
    <location>
        <begin position="132"/>
        <end position="151"/>
    </location>
</feature>
<gene>
    <name evidence="9" type="ORF">C4K68_25480</name>
</gene>
<feature type="transmembrane region" description="Helical" evidence="8">
    <location>
        <begin position="109"/>
        <end position="126"/>
    </location>
</feature>
<feature type="binding site" evidence="7">
    <location>
        <position position="155"/>
    </location>
    <ligand>
        <name>Mg(2+)</name>
        <dbReference type="ChEBI" id="CHEBI:18420"/>
    </ligand>
</feature>
<feature type="transmembrane region" description="Helical" evidence="8">
    <location>
        <begin position="54"/>
        <end position="73"/>
    </location>
</feature>
<dbReference type="Proteomes" id="UP000238196">
    <property type="component" value="Unassembled WGS sequence"/>
</dbReference>
<feature type="transmembrane region" description="Helical" evidence="8">
    <location>
        <begin position="315"/>
        <end position="334"/>
    </location>
</feature>
<sequence length="335" mass="37079">MTLALTASSIVFLYFVPLFLSLALTYVIKNRLANTLQLDIPNDRSSHRIPTPRGGGLSFVIIYLIGLAIFFDLEAISTSTYIGLSIPLIMVGGIGYIDDKGHVPAKWRLLIHFLSASITAYILTPFTIPDTPPYYCVIVLILCTIYLAWLINLFNFMDGIDGIAAAEALTVILAMIIIHISISSYDTVAILIFLAGAVSGFLFFNISPAKIFMGDIGSGSLGIMLGGLTLYSLLSSSEIFIAWNIMMAAFITDATLTLLKRLINREKIFEAHNNHMYQRASRYFNSHMRVTFSVCIINLLWLLPVALLFTLNQISAPIAILVAYAPLIASFIYWR</sequence>
<protein>
    <submittedName>
        <fullName evidence="9">Glycosyl transferase</fullName>
    </submittedName>
</protein>
<keyword evidence="2" id="KW-1003">Cell membrane</keyword>
<feature type="transmembrane region" description="Helical" evidence="8">
    <location>
        <begin position="79"/>
        <end position="97"/>
    </location>
</feature>
<keyword evidence="4 8" id="KW-0812">Transmembrane</keyword>
<evidence type="ECO:0000256" key="8">
    <source>
        <dbReference type="SAM" id="Phobius"/>
    </source>
</evidence>
<evidence type="ECO:0000256" key="3">
    <source>
        <dbReference type="ARBA" id="ARBA00022679"/>
    </source>
</evidence>
<dbReference type="EMBL" id="PRLP01000143">
    <property type="protein sequence ID" value="PPC74667.1"/>
    <property type="molecule type" value="Genomic_DNA"/>
</dbReference>
<evidence type="ECO:0000313" key="9">
    <source>
        <dbReference type="EMBL" id="PPC74667.1"/>
    </source>
</evidence>